<feature type="compositionally biased region" description="Polar residues" evidence="1">
    <location>
        <begin position="85"/>
        <end position="103"/>
    </location>
</feature>
<feature type="compositionally biased region" description="Pro residues" evidence="1">
    <location>
        <begin position="269"/>
        <end position="278"/>
    </location>
</feature>
<dbReference type="Proteomes" id="UP001437256">
    <property type="component" value="Unassembled WGS sequence"/>
</dbReference>
<sequence>MRPFTSIFILHALCLAHAAHIPRNIIELNHDRNALSGLKATSAPKSNSQDNSAALVHVSILEGSHGKHDDQLDRLTHKRQIHNADYSTSQKPVPQSNNSSSTAAPAHSDESPKATDHDAHHADKRHLANSRPQHPNLHLKQSAPVHSGSPPASGELSSRGWPAAHGGFWHPSRDVAPAPPGPRSVAPAGPEQPDVVGTVSKPVAGHGSPPFPSMPKMPKRAAPPSPPSSPANTPAKVPATPDAPGPLSKLVPGNAAPDTTSTPKNPKRATPPSPPGTPSTPNLLSLDSAHGDAPPAGDAPAVLPKTPQSVTPSAPKTPKRSTPGFEDKVLPVNVPAPRSFTRRWASTLERLWFGTRAISKDSDAAVVTEPKVEEPKLPLVRKWIDVRMPRDATKVVGGRKMKKIKLPTRH</sequence>
<organism evidence="3 4">
    <name type="scientific">Marasmius tenuissimus</name>
    <dbReference type="NCBI Taxonomy" id="585030"/>
    <lineage>
        <taxon>Eukaryota</taxon>
        <taxon>Fungi</taxon>
        <taxon>Dikarya</taxon>
        <taxon>Basidiomycota</taxon>
        <taxon>Agaricomycotina</taxon>
        <taxon>Agaricomycetes</taxon>
        <taxon>Agaricomycetidae</taxon>
        <taxon>Agaricales</taxon>
        <taxon>Marasmiineae</taxon>
        <taxon>Marasmiaceae</taxon>
        <taxon>Marasmius</taxon>
    </lineage>
</organism>
<feature type="compositionally biased region" description="Basic and acidic residues" evidence="1">
    <location>
        <begin position="107"/>
        <end position="121"/>
    </location>
</feature>
<feature type="compositionally biased region" description="Pro residues" evidence="1">
    <location>
        <begin position="209"/>
        <end position="229"/>
    </location>
</feature>
<evidence type="ECO:0000256" key="1">
    <source>
        <dbReference type="SAM" id="MobiDB-lite"/>
    </source>
</evidence>
<protein>
    <submittedName>
        <fullName evidence="3">Uncharacterized protein</fullName>
    </submittedName>
</protein>
<keyword evidence="4" id="KW-1185">Reference proteome</keyword>
<comment type="caution">
    <text evidence="3">The sequence shown here is derived from an EMBL/GenBank/DDBJ whole genome shotgun (WGS) entry which is preliminary data.</text>
</comment>
<feature type="signal peptide" evidence="2">
    <location>
        <begin position="1"/>
        <end position="18"/>
    </location>
</feature>
<accession>A0ABR3A030</accession>
<feature type="chain" id="PRO_5046776066" evidence="2">
    <location>
        <begin position="19"/>
        <end position="410"/>
    </location>
</feature>
<evidence type="ECO:0000313" key="4">
    <source>
        <dbReference type="Proteomes" id="UP001437256"/>
    </source>
</evidence>
<feature type="compositionally biased region" description="Low complexity" evidence="1">
    <location>
        <begin position="279"/>
        <end position="301"/>
    </location>
</feature>
<name>A0ABR3A030_9AGAR</name>
<proteinExistence type="predicted"/>
<evidence type="ECO:0000313" key="3">
    <source>
        <dbReference type="EMBL" id="KAL0067305.1"/>
    </source>
</evidence>
<reference evidence="3 4" key="1">
    <citation type="submission" date="2024-05" db="EMBL/GenBank/DDBJ databases">
        <title>A draft genome resource for the thread blight pathogen Marasmius tenuissimus strain MS-2.</title>
        <authorList>
            <person name="Yulfo-Soto G.E."/>
            <person name="Baruah I.K."/>
            <person name="Amoako-Attah I."/>
            <person name="Bukari Y."/>
            <person name="Meinhardt L.W."/>
            <person name="Bailey B.A."/>
            <person name="Cohen S.P."/>
        </authorList>
    </citation>
    <scope>NUCLEOTIDE SEQUENCE [LARGE SCALE GENOMIC DNA]</scope>
    <source>
        <strain evidence="3 4">MS-2</strain>
    </source>
</reference>
<evidence type="ECO:0000256" key="2">
    <source>
        <dbReference type="SAM" id="SignalP"/>
    </source>
</evidence>
<keyword evidence="2" id="KW-0732">Signal</keyword>
<feature type="region of interest" description="Disordered" evidence="1">
    <location>
        <begin position="85"/>
        <end position="330"/>
    </location>
</feature>
<gene>
    <name evidence="3" type="ORF">AAF712_005531</name>
</gene>
<dbReference type="EMBL" id="JBBXMP010000026">
    <property type="protein sequence ID" value="KAL0067305.1"/>
    <property type="molecule type" value="Genomic_DNA"/>
</dbReference>